<evidence type="ECO:0000259" key="7">
    <source>
        <dbReference type="PROSITE" id="PS50850"/>
    </source>
</evidence>
<dbReference type="PRINTS" id="PR01035">
    <property type="entry name" value="TCRTETA"/>
</dbReference>
<organism evidence="8 9">
    <name type="scientific">Paenibacillus rhizovicinus</name>
    <dbReference type="NCBI Taxonomy" id="2704463"/>
    <lineage>
        <taxon>Bacteria</taxon>
        <taxon>Bacillati</taxon>
        <taxon>Bacillota</taxon>
        <taxon>Bacilli</taxon>
        <taxon>Bacillales</taxon>
        <taxon>Paenibacillaceae</taxon>
        <taxon>Paenibacillus</taxon>
    </lineage>
</organism>
<dbReference type="RefSeq" id="WP_162639044.1">
    <property type="nucleotide sequence ID" value="NZ_CP048286.1"/>
</dbReference>
<dbReference type="Gene3D" id="1.20.1250.20">
    <property type="entry name" value="MFS general substrate transporter like domains"/>
    <property type="match status" value="1"/>
</dbReference>
<dbReference type="InterPro" id="IPR020846">
    <property type="entry name" value="MFS_dom"/>
</dbReference>
<keyword evidence="9" id="KW-1185">Reference proteome</keyword>
<feature type="transmembrane region" description="Helical" evidence="6">
    <location>
        <begin position="7"/>
        <end position="28"/>
    </location>
</feature>
<dbReference type="InterPro" id="IPR036259">
    <property type="entry name" value="MFS_trans_sf"/>
</dbReference>
<keyword evidence="5 6" id="KW-0472">Membrane</keyword>
<dbReference type="EMBL" id="CP048286">
    <property type="protein sequence ID" value="QHW30315.1"/>
    <property type="molecule type" value="Genomic_DNA"/>
</dbReference>
<name>A0A6C0NVU0_9BACL</name>
<feature type="transmembrane region" description="Helical" evidence="6">
    <location>
        <begin position="74"/>
        <end position="92"/>
    </location>
</feature>
<dbReference type="Pfam" id="PF07690">
    <property type="entry name" value="MFS_1"/>
    <property type="match status" value="1"/>
</dbReference>
<feature type="transmembrane region" description="Helical" evidence="6">
    <location>
        <begin position="202"/>
        <end position="225"/>
    </location>
</feature>
<evidence type="ECO:0000313" key="9">
    <source>
        <dbReference type="Proteomes" id="UP000479114"/>
    </source>
</evidence>
<evidence type="ECO:0000256" key="3">
    <source>
        <dbReference type="ARBA" id="ARBA00022692"/>
    </source>
</evidence>
<feature type="domain" description="Major facilitator superfamily (MFS) profile" evidence="7">
    <location>
        <begin position="6"/>
        <end position="386"/>
    </location>
</feature>
<feature type="transmembrane region" description="Helical" evidence="6">
    <location>
        <begin position="134"/>
        <end position="158"/>
    </location>
</feature>
<evidence type="ECO:0000256" key="4">
    <source>
        <dbReference type="ARBA" id="ARBA00022989"/>
    </source>
</evidence>
<evidence type="ECO:0000256" key="5">
    <source>
        <dbReference type="ARBA" id="ARBA00023136"/>
    </source>
</evidence>
<feature type="transmembrane region" description="Helical" evidence="6">
    <location>
        <begin position="276"/>
        <end position="306"/>
    </location>
</feature>
<accession>A0A6C0NVU0</accession>
<keyword evidence="2" id="KW-0813">Transport</keyword>
<evidence type="ECO:0000313" key="8">
    <source>
        <dbReference type="EMBL" id="QHW30315.1"/>
    </source>
</evidence>
<feature type="transmembrane region" description="Helical" evidence="6">
    <location>
        <begin position="98"/>
        <end position="122"/>
    </location>
</feature>
<dbReference type="PANTHER" id="PTHR23504:SF115">
    <property type="entry name" value="MULTIDRUG RESISTANCE PROTEIN 2"/>
    <property type="match status" value="1"/>
</dbReference>
<dbReference type="InterPro" id="IPR001958">
    <property type="entry name" value="Tet-R_TetA/multi-R_MdtG-like"/>
</dbReference>
<protein>
    <submittedName>
        <fullName evidence="8">TCR/Tet family MFS transporter</fullName>
    </submittedName>
</protein>
<dbReference type="PROSITE" id="PS50850">
    <property type="entry name" value="MFS"/>
    <property type="match status" value="1"/>
</dbReference>
<gene>
    <name evidence="8" type="ORF">GZH47_05280</name>
</gene>
<reference evidence="8 9" key="1">
    <citation type="submission" date="2020-02" db="EMBL/GenBank/DDBJ databases">
        <title>Paenibacillus sp. nov., isolated from rhizosphere soil of tomato.</title>
        <authorList>
            <person name="Weon H.-Y."/>
            <person name="Lee S.A."/>
        </authorList>
    </citation>
    <scope>NUCLEOTIDE SEQUENCE [LARGE SCALE GENOMIC DNA]</scope>
    <source>
        <strain evidence="8 9">14171R-81</strain>
    </source>
</reference>
<evidence type="ECO:0000256" key="6">
    <source>
        <dbReference type="SAM" id="Phobius"/>
    </source>
</evidence>
<dbReference type="PANTHER" id="PTHR23504">
    <property type="entry name" value="MAJOR FACILITATOR SUPERFAMILY DOMAIN-CONTAINING PROTEIN 10"/>
    <property type="match status" value="1"/>
</dbReference>
<feature type="transmembrane region" description="Helical" evidence="6">
    <location>
        <begin position="48"/>
        <end position="65"/>
    </location>
</feature>
<dbReference type="AlphaFoldDB" id="A0A6C0NVU0"/>
<feature type="transmembrane region" description="Helical" evidence="6">
    <location>
        <begin position="245"/>
        <end position="264"/>
    </location>
</feature>
<dbReference type="GO" id="GO:0022857">
    <property type="term" value="F:transmembrane transporter activity"/>
    <property type="evidence" value="ECO:0007669"/>
    <property type="project" value="InterPro"/>
</dbReference>
<feature type="transmembrane region" description="Helical" evidence="6">
    <location>
        <begin position="164"/>
        <end position="182"/>
    </location>
</feature>
<evidence type="ECO:0000256" key="2">
    <source>
        <dbReference type="ARBA" id="ARBA00022448"/>
    </source>
</evidence>
<dbReference type="GO" id="GO:0005886">
    <property type="term" value="C:plasma membrane"/>
    <property type="evidence" value="ECO:0007669"/>
    <property type="project" value="UniProtKB-SubCell"/>
</dbReference>
<comment type="subcellular location">
    <subcellularLocation>
        <location evidence="1">Cell membrane</location>
        <topology evidence="1">Multi-pass membrane protein</topology>
    </subcellularLocation>
</comment>
<sequence length="402" mass="42638">MKRDNRLGIVMVMLMSTFIGFGIIIPVLPELIKEASPESMEFHTGMMLSLYSLISFLLSPFWGGLSDRIGRRPVILIGVLGFAASFLVFGIADGSLPIMYASRVLGGLFSGAVTSVIVAYVADITPPDQRTKGMGLVGMSIGLGFTIGPGFGGLLSLVSRNTPFFAAAALALVTFFIAVTKLPESLPSEMRQSTQQRKPSRWSAFTGSLKYLYVLALFVSLSLAGLEATLQLFGIKRFDVSPLQVGFMFLICGLVGALVQGGIVRRRIRKGQEPAYIAAGLIISAIGFLLLVSAHTLISATIYLAIFGVGNALIRPCVTSLITQKTTVGQGVASGLSSSMDSLGRIIGPLAGAFLYSVHLTLPFLAGGILSIAALTFLVRFRSLDRKDGSVEPSASVKVSIE</sequence>
<proteinExistence type="predicted"/>
<evidence type="ECO:0000256" key="1">
    <source>
        <dbReference type="ARBA" id="ARBA00004651"/>
    </source>
</evidence>
<keyword evidence="3 6" id="KW-0812">Transmembrane</keyword>
<dbReference type="Proteomes" id="UP000479114">
    <property type="component" value="Chromosome"/>
</dbReference>
<feature type="transmembrane region" description="Helical" evidence="6">
    <location>
        <begin position="346"/>
        <end position="379"/>
    </location>
</feature>
<dbReference type="InterPro" id="IPR011701">
    <property type="entry name" value="MFS"/>
</dbReference>
<dbReference type="SUPFAM" id="SSF103473">
    <property type="entry name" value="MFS general substrate transporter"/>
    <property type="match status" value="1"/>
</dbReference>
<keyword evidence="4 6" id="KW-1133">Transmembrane helix</keyword>
<dbReference type="KEGG" id="prz:GZH47_05280"/>